<dbReference type="EMBL" id="CASHSV030000615">
    <property type="protein sequence ID" value="CAJ2669557.1"/>
    <property type="molecule type" value="Genomic_DNA"/>
</dbReference>
<gene>
    <name evidence="1" type="ORF">MILVUS5_LOCUS33751</name>
</gene>
<evidence type="ECO:0000313" key="1">
    <source>
        <dbReference type="EMBL" id="CAJ2669557.1"/>
    </source>
</evidence>
<accession>A0ACB0LQZ3</accession>
<reference evidence="1" key="1">
    <citation type="submission" date="2023-10" db="EMBL/GenBank/DDBJ databases">
        <authorList>
            <person name="Rodriguez Cubillos JULIANA M."/>
            <person name="De Vega J."/>
        </authorList>
    </citation>
    <scope>NUCLEOTIDE SEQUENCE</scope>
</reference>
<dbReference type="Proteomes" id="UP001177021">
    <property type="component" value="Unassembled WGS sequence"/>
</dbReference>
<name>A0ACB0LQZ3_TRIPR</name>
<protein>
    <submittedName>
        <fullName evidence="1">Uncharacterized protein</fullName>
    </submittedName>
</protein>
<keyword evidence="2" id="KW-1185">Reference proteome</keyword>
<evidence type="ECO:0000313" key="2">
    <source>
        <dbReference type="Proteomes" id="UP001177021"/>
    </source>
</evidence>
<organism evidence="1 2">
    <name type="scientific">Trifolium pratense</name>
    <name type="common">Red clover</name>
    <dbReference type="NCBI Taxonomy" id="57577"/>
    <lineage>
        <taxon>Eukaryota</taxon>
        <taxon>Viridiplantae</taxon>
        <taxon>Streptophyta</taxon>
        <taxon>Embryophyta</taxon>
        <taxon>Tracheophyta</taxon>
        <taxon>Spermatophyta</taxon>
        <taxon>Magnoliopsida</taxon>
        <taxon>eudicotyledons</taxon>
        <taxon>Gunneridae</taxon>
        <taxon>Pentapetalae</taxon>
        <taxon>rosids</taxon>
        <taxon>fabids</taxon>
        <taxon>Fabales</taxon>
        <taxon>Fabaceae</taxon>
        <taxon>Papilionoideae</taxon>
        <taxon>50 kb inversion clade</taxon>
        <taxon>NPAAA clade</taxon>
        <taxon>Hologalegina</taxon>
        <taxon>IRL clade</taxon>
        <taxon>Trifolieae</taxon>
        <taxon>Trifolium</taxon>
    </lineage>
</organism>
<comment type="caution">
    <text evidence="1">The sequence shown here is derived from an EMBL/GenBank/DDBJ whole genome shotgun (WGS) entry which is preliminary data.</text>
</comment>
<sequence length="518" mass="59289">MSNMGAFITFLLSFQPLPVIFFLLFYITLIKFRRVKKSIGTGPTTYPVIGCLISFYKNRFRLLNWYTELLAQSPTNTILIQRLGARKTIITANQHNVEYILKTNFKNFPKGKPFTEILGDFLGKGIFNVDGDLWIKQRKLASHEFSLRSINEFIVNTLDEEVNGKLLPFMDSLSIENKVVDFQELLGRFSFNVICKFTLGINSDNDSNRCCLDPCFPISPLARAFDVAAEVSARRGAAPLFLVWRVKKWLGVGSEKKLREAVNEVKTRVMEIILERKKKMNVKGEELDGDQDLLSRLISSGHDEEVIRDMMISFIMAGRDTTSSAMTWFFWLLSHYPNIEHKILKEANCDSLDYESLKNMNFLKACLCESMRLYPPVAWDSKHATCDDVLPDGTSVKSGDRVTYFPYGMGRMENIWGKDWFKFKPNRWLVETVEPIEPESNQIGTILKEICPFKFPVFQAGPRVCLGKEMAFIQMKYVVATILRRFNIKVVGPKKPIFVPLLTAHMAGGLKVLISKRV</sequence>
<proteinExistence type="predicted"/>